<dbReference type="InterPro" id="IPR022525">
    <property type="entry name" value="GNAT_AblB"/>
</dbReference>
<evidence type="ECO:0000259" key="1">
    <source>
        <dbReference type="PROSITE" id="PS51186"/>
    </source>
</evidence>
<dbReference type="Gene3D" id="3.40.630.30">
    <property type="match status" value="1"/>
</dbReference>
<organism evidence="2 3">
    <name type="scientific">Metabacillus herbersteinensis</name>
    <dbReference type="NCBI Taxonomy" id="283816"/>
    <lineage>
        <taxon>Bacteria</taxon>
        <taxon>Bacillati</taxon>
        <taxon>Bacillota</taxon>
        <taxon>Bacilli</taxon>
        <taxon>Bacillales</taxon>
        <taxon>Bacillaceae</taxon>
        <taxon>Metabacillus</taxon>
    </lineage>
</organism>
<name>A0ABV6GKX6_9BACI</name>
<comment type="caution">
    <text evidence="2">The sequence shown here is derived from an EMBL/GenBank/DDBJ whole genome shotgun (WGS) entry which is preliminary data.</text>
</comment>
<dbReference type="PROSITE" id="PS51186">
    <property type="entry name" value="GNAT"/>
    <property type="match status" value="1"/>
</dbReference>
<proteinExistence type="predicted"/>
<gene>
    <name evidence="2" type="primary">ablB</name>
    <name evidence="2" type="ORF">ACFFIX_23535</name>
</gene>
<dbReference type="Pfam" id="PF00583">
    <property type="entry name" value="Acetyltransf_1"/>
    <property type="match status" value="1"/>
</dbReference>
<dbReference type="EMBL" id="JBHLVO010000033">
    <property type="protein sequence ID" value="MFC0274324.1"/>
    <property type="molecule type" value="Genomic_DNA"/>
</dbReference>
<dbReference type="InterPro" id="IPR000182">
    <property type="entry name" value="GNAT_dom"/>
</dbReference>
<dbReference type="InterPro" id="IPR016181">
    <property type="entry name" value="Acyl_CoA_acyltransferase"/>
</dbReference>
<accession>A0ABV6GKX6</accession>
<keyword evidence="3" id="KW-1185">Reference proteome</keyword>
<protein>
    <submittedName>
        <fullName evidence="2">Beta-lysine N-acetyltransferase</fullName>
    </submittedName>
</protein>
<evidence type="ECO:0000313" key="3">
    <source>
        <dbReference type="Proteomes" id="UP001589854"/>
    </source>
</evidence>
<dbReference type="SUPFAM" id="SSF55729">
    <property type="entry name" value="Acyl-CoA N-acyltransferases (Nat)"/>
    <property type="match status" value="1"/>
</dbReference>
<feature type="domain" description="N-acetyltransferase" evidence="1">
    <location>
        <begin position="132"/>
        <end position="273"/>
    </location>
</feature>
<dbReference type="Proteomes" id="UP001589854">
    <property type="component" value="Unassembled WGS sequence"/>
</dbReference>
<dbReference type="RefSeq" id="WP_378938449.1">
    <property type="nucleotide sequence ID" value="NZ_JBHLVO010000033.1"/>
</dbReference>
<evidence type="ECO:0000313" key="2">
    <source>
        <dbReference type="EMBL" id="MFC0274324.1"/>
    </source>
</evidence>
<dbReference type="NCBIfam" id="TIGR03827">
    <property type="entry name" value="GNAT_ablB"/>
    <property type="match status" value="1"/>
</dbReference>
<reference evidence="2 3" key="1">
    <citation type="submission" date="2024-09" db="EMBL/GenBank/DDBJ databases">
        <authorList>
            <person name="Sun Q."/>
            <person name="Mori K."/>
        </authorList>
    </citation>
    <scope>NUCLEOTIDE SEQUENCE [LARGE SCALE GENOMIC DNA]</scope>
    <source>
        <strain evidence="2 3">CCM 7228</strain>
    </source>
</reference>
<sequence>MTKIYSEKVTFKGKNYIATGISDFHNERLKIEEYRGNVQSLLDNVLLLAHDKKLTKIIVKTKYGDQFFLLNNGYVLEGIITHYISGEDVYLYAKYLTENRKTTTSWIQEDLMISQITVEPVLKEIPTFPKQFQIRKAVEKDAHSMSYFYEQIFKVYPTPLTNPGFLKETMNEGTIYYLVEFEKKIISAASAEINSVFHNAEITDCATLPQFRKHQLMKHLIFSLEAELIQKGIYCAYSIARSASYGMNAVLHQMNYLYTGRLTNNCYIYQTIENMNVWCKNLSVSAR</sequence>